<sequence>MAFIPYSRPVLDEEEINEVVSTLRSGWLTTGPKVAQFESDFAQYVGADFALAVNSATAGLHLALEAIGVGPGDKVVTTVHTFTATAEVIRYLGAEPVFVDIQSDSYNIDPELVEKALEEHQNVKAVIPVHYAGQAADMTKLMQLAKKYNVKVIEDAAHALPTTHNGQLIGTIGDITVFSFYANKTITTGEGGMVVTNDESIAKRIKTMRLHGINRDVFDRFTSNKPNWYYEIVAPGYKYNMMDMCAAIGIHQLKKADKFQQARDAIATKYSDAFSELPVIIPAKVNDTDIHAWHIYSLQLELEQLNITRDQFIEKMSEQGVGTSVHYIPLHRMPYWKDSYSLVDEQFPVSSRVSDRHVSLPNFASMTDQEVNEVIRAVTDILTEATTIA</sequence>
<dbReference type="PANTHER" id="PTHR30244:SF34">
    <property type="entry name" value="DTDP-4-AMINO-4,6-DIDEOXYGALACTOSE TRANSAMINASE"/>
    <property type="match status" value="1"/>
</dbReference>
<proteinExistence type="inferred from homology"/>
<keyword evidence="6" id="KW-0808">Transferase</keyword>
<accession>A0A1E3WJK7</accession>
<evidence type="ECO:0000256" key="2">
    <source>
        <dbReference type="ARBA" id="ARBA00037999"/>
    </source>
</evidence>
<dbReference type="Gene3D" id="3.40.640.10">
    <property type="entry name" value="Type I PLP-dependent aspartate aminotransferase-like (Major domain)"/>
    <property type="match status" value="1"/>
</dbReference>
<dbReference type="AlphaFoldDB" id="A0A1E3WJK7"/>
<dbReference type="InterPro" id="IPR015424">
    <property type="entry name" value="PyrdxlP-dep_Trfase"/>
</dbReference>
<keyword evidence="6" id="KW-0032">Aminotransferase</keyword>
<dbReference type="GO" id="GO:0000271">
    <property type="term" value="P:polysaccharide biosynthetic process"/>
    <property type="evidence" value="ECO:0007669"/>
    <property type="project" value="TreeGrafter"/>
</dbReference>
<dbReference type="Pfam" id="PF01041">
    <property type="entry name" value="DegT_DnrJ_EryC1"/>
    <property type="match status" value="1"/>
</dbReference>
<dbReference type="InterPro" id="IPR000653">
    <property type="entry name" value="DegT/StrS_aminotransferase"/>
</dbReference>
<reference evidence="6 7" key="1">
    <citation type="submission" date="2016-08" db="EMBL/GenBank/DDBJ databases">
        <title>Genome sequencing of Vibrio scophthalmi strain FP3289, an isolated from Paralichthys olivaceus.</title>
        <authorList>
            <person name="Han H.-J."/>
        </authorList>
    </citation>
    <scope>NUCLEOTIDE SEQUENCE [LARGE SCALE GENOMIC DNA]</scope>
    <source>
        <strain evidence="6 7">FP3289</strain>
    </source>
</reference>
<evidence type="ECO:0000256" key="3">
    <source>
        <dbReference type="PIRSR" id="PIRSR000390-1"/>
    </source>
</evidence>
<dbReference type="GO" id="GO:0099620">
    <property type="term" value="F:UDP-4-amino-4-deoxy-L-arabinose aminotransferase"/>
    <property type="evidence" value="ECO:0007669"/>
    <property type="project" value="UniProtKB-EC"/>
</dbReference>
<dbReference type="InterPro" id="IPR015422">
    <property type="entry name" value="PyrdxlP-dep_Trfase_small"/>
</dbReference>
<name>A0A1E3WJK7_9VIBR</name>
<dbReference type="Gene3D" id="3.90.1150.10">
    <property type="entry name" value="Aspartate Aminotransferase, domain 1"/>
    <property type="match status" value="1"/>
</dbReference>
<dbReference type="EMBL" id="MDCJ01000002">
    <property type="protein sequence ID" value="ODS09951.1"/>
    <property type="molecule type" value="Genomic_DNA"/>
</dbReference>
<feature type="modified residue" description="N6-(pyridoxal phosphate)lysine" evidence="4">
    <location>
        <position position="184"/>
    </location>
</feature>
<dbReference type="RefSeq" id="WP_069445879.1">
    <property type="nucleotide sequence ID" value="NZ_MDCJ01000002.1"/>
</dbReference>
<evidence type="ECO:0000313" key="6">
    <source>
        <dbReference type="EMBL" id="ODS09951.1"/>
    </source>
</evidence>
<comment type="similarity">
    <text evidence="2 5">Belongs to the DegT/DnrJ/EryC1 family.</text>
</comment>
<evidence type="ECO:0000256" key="4">
    <source>
        <dbReference type="PIRSR" id="PIRSR000390-2"/>
    </source>
</evidence>
<dbReference type="OrthoDB" id="9804264at2"/>
<dbReference type="GO" id="GO:0030170">
    <property type="term" value="F:pyridoxal phosphate binding"/>
    <property type="evidence" value="ECO:0007669"/>
    <property type="project" value="TreeGrafter"/>
</dbReference>
<dbReference type="PANTHER" id="PTHR30244">
    <property type="entry name" value="TRANSAMINASE"/>
    <property type="match status" value="1"/>
</dbReference>
<evidence type="ECO:0000313" key="7">
    <source>
        <dbReference type="Proteomes" id="UP000095131"/>
    </source>
</evidence>
<dbReference type="PIRSF" id="PIRSF000390">
    <property type="entry name" value="PLP_StrS"/>
    <property type="match status" value="1"/>
</dbReference>
<protein>
    <submittedName>
        <fullName evidence="6">UDP-4-amino-4-deoxy-L-arabinose aminotransferase</fullName>
        <ecNumber evidence="6">2.6.1.87</ecNumber>
    </submittedName>
</protein>
<comment type="caution">
    <text evidence="6">The sequence shown here is derived from an EMBL/GenBank/DDBJ whole genome shotgun (WGS) entry which is preliminary data.</text>
</comment>
<evidence type="ECO:0000256" key="1">
    <source>
        <dbReference type="ARBA" id="ARBA00022898"/>
    </source>
</evidence>
<dbReference type="PATRIC" id="fig|45658.8.peg.187"/>
<feature type="active site" description="Proton acceptor" evidence="3">
    <location>
        <position position="184"/>
    </location>
</feature>
<dbReference type="CDD" id="cd00616">
    <property type="entry name" value="AHBA_syn"/>
    <property type="match status" value="1"/>
</dbReference>
<dbReference type="InterPro" id="IPR015421">
    <property type="entry name" value="PyrdxlP-dep_Trfase_major"/>
</dbReference>
<dbReference type="Proteomes" id="UP000095131">
    <property type="component" value="Unassembled WGS sequence"/>
</dbReference>
<evidence type="ECO:0000256" key="5">
    <source>
        <dbReference type="RuleBase" id="RU004508"/>
    </source>
</evidence>
<dbReference type="EC" id="2.6.1.87" evidence="6"/>
<organism evidence="6 7">
    <name type="scientific">Vibrio scophthalmi</name>
    <dbReference type="NCBI Taxonomy" id="45658"/>
    <lineage>
        <taxon>Bacteria</taxon>
        <taxon>Pseudomonadati</taxon>
        <taxon>Pseudomonadota</taxon>
        <taxon>Gammaproteobacteria</taxon>
        <taxon>Vibrionales</taxon>
        <taxon>Vibrionaceae</taxon>
        <taxon>Vibrio</taxon>
    </lineage>
</organism>
<dbReference type="SUPFAM" id="SSF53383">
    <property type="entry name" value="PLP-dependent transferases"/>
    <property type="match status" value="1"/>
</dbReference>
<keyword evidence="1 4" id="KW-0663">Pyridoxal phosphate</keyword>
<gene>
    <name evidence="6" type="primary">arnB</name>
    <name evidence="6" type="ORF">VSF3289_00189</name>
</gene>